<proteinExistence type="predicted"/>
<feature type="region of interest" description="Disordered" evidence="1">
    <location>
        <begin position="1"/>
        <end position="36"/>
    </location>
</feature>
<evidence type="ECO:0000313" key="2">
    <source>
        <dbReference type="Proteomes" id="UP000492821"/>
    </source>
</evidence>
<sequence>MHPPPNPRREVRNPGSGSSTCAVTVKRNPTTPSFRVHPSAAMRHSLSLVMIIVGVVSMAVAPKPIRATPRKPFSPSKTSEVDVTNCKHGEKYYIEHIQFVCQHKYDVKALIPNGCYVDSHNTSRTLGINGIYRDKFFVYKCVAENAHVVTYKAISCLMNTFEIPLRKTLRTGKVEYYCEQGIHGHTRIDIRWYLHNLCNTGSVNQTDVNGYTACPGIAKSTIHSKLGFGSSVHYNSTTKILVP</sequence>
<reference evidence="3" key="2">
    <citation type="submission" date="2020-10" db="UniProtKB">
        <authorList>
            <consortium name="WormBaseParasite"/>
        </authorList>
    </citation>
    <scope>IDENTIFICATION</scope>
</reference>
<dbReference type="AlphaFoldDB" id="A0A7E4VS18"/>
<protein>
    <submittedName>
        <fullName evidence="3">ZP domain-containing protein</fullName>
    </submittedName>
</protein>
<evidence type="ECO:0000313" key="3">
    <source>
        <dbReference type="WBParaSite" id="Pan_g2677.t1"/>
    </source>
</evidence>
<name>A0A7E4VS18_PANRE</name>
<feature type="compositionally biased region" description="Polar residues" evidence="1">
    <location>
        <begin position="15"/>
        <end position="33"/>
    </location>
</feature>
<organism evidence="2 3">
    <name type="scientific">Panagrellus redivivus</name>
    <name type="common">Microworm</name>
    <dbReference type="NCBI Taxonomy" id="6233"/>
    <lineage>
        <taxon>Eukaryota</taxon>
        <taxon>Metazoa</taxon>
        <taxon>Ecdysozoa</taxon>
        <taxon>Nematoda</taxon>
        <taxon>Chromadorea</taxon>
        <taxon>Rhabditida</taxon>
        <taxon>Tylenchina</taxon>
        <taxon>Panagrolaimomorpha</taxon>
        <taxon>Panagrolaimoidea</taxon>
        <taxon>Panagrolaimidae</taxon>
        <taxon>Panagrellus</taxon>
    </lineage>
</organism>
<accession>A0A7E4VS18</accession>
<dbReference type="WBParaSite" id="Pan_g2677.t1">
    <property type="protein sequence ID" value="Pan_g2677.t1"/>
    <property type="gene ID" value="Pan_g2677"/>
</dbReference>
<evidence type="ECO:0000256" key="1">
    <source>
        <dbReference type="SAM" id="MobiDB-lite"/>
    </source>
</evidence>
<dbReference type="Proteomes" id="UP000492821">
    <property type="component" value="Unassembled WGS sequence"/>
</dbReference>
<reference evidence="2" key="1">
    <citation type="journal article" date="2013" name="Genetics">
        <title>The draft genome and transcriptome of Panagrellus redivivus are shaped by the harsh demands of a free-living lifestyle.</title>
        <authorList>
            <person name="Srinivasan J."/>
            <person name="Dillman A.R."/>
            <person name="Macchietto M.G."/>
            <person name="Heikkinen L."/>
            <person name="Lakso M."/>
            <person name="Fracchia K.M."/>
            <person name="Antoshechkin I."/>
            <person name="Mortazavi A."/>
            <person name="Wong G."/>
            <person name="Sternberg P.W."/>
        </authorList>
    </citation>
    <scope>NUCLEOTIDE SEQUENCE [LARGE SCALE GENOMIC DNA]</scope>
    <source>
        <strain evidence="2">MT8872</strain>
    </source>
</reference>
<keyword evidence="2" id="KW-1185">Reference proteome</keyword>